<dbReference type="WBParaSite" id="JU765_v2.g4299.t1">
    <property type="protein sequence ID" value="JU765_v2.g4299.t1"/>
    <property type="gene ID" value="JU765_v2.g4299"/>
</dbReference>
<dbReference type="Proteomes" id="UP000887576">
    <property type="component" value="Unplaced"/>
</dbReference>
<organism evidence="1 2">
    <name type="scientific">Panagrolaimus sp. JU765</name>
    <dbReference type="NCBI Taxonomy" id="591449"/>
    <lineage>
        <taxon>Eukaryota</taxon>
        <taxon>Metazoa</taxon>
        <taxon>Ecdysozoa</taxon>
        <taxon>Nematoda</taxon>
        <taxon>Chromadorea</taxon>
        <taxon>Rhabditida</taxon>
        <taxon>Tylenchina</taxon>
        <taxon>Panagrolaimomorpha</taxon>
        <taxon>Panagrolaimoidea</taxon>
        <taxon>Panagrolaimidae</taxon>
        <taxon>Panagrolaimus</taxon>
    </lineage>
</organism>
<evidence type="ECO:0000313" key="1">
    <source>
        <dbReference type="Proteomes" id="UP000887576"/>
    </source>
</evidence>
<proteinExistence type="predicted"/>
<protein>
    <submittedName>
        <fullName evidence="2">Cation-transporting P-type ATPase N-terminal domain-containing protein</fullName>
    </submittedName>
</protein>
<evidence type="ECO:0000313" key="2">
    <source>
        <dbReference type="WBParaSite" id="JU765_v2.g4299.t1"/>
    </source>
</evidence>
<sequence>MELRGKEALAKINTDYGGVQGLCQKLGSNPNHGISSDKSNLERRRAIYGKNEIP</sequence>
<name>A0AC34R881_9BILA</name>
<accession>A0AC34R881</accession>
<reference evidence="2" key="1">
    <citation type="submission" date="2022-11" db="UniProtKB">
        <authorList>
            <consortium name="WormBaseParasite"/>
        </authorList>
    </citation>
    <scope>IDENTIFICATION</scope>
</reference>